<keyword evidence="21" id="KW-1185">Reference proteome</keyword>
<evidence type="ECO:0000256" key="18">
    <source>
        <dbReference type="SAM" id="MobiDB-lite"/>
    </source>
</evidence>
<evidence type="ECO:0000256" key="14">
    <source>
        <dbReference type="ARBA" id="ARBA00024015"/>
    </source>
</evidence>
<sequence length="972" mass="101300">MSSRRARTGGNGSSRSPANPDPLPPIVRDALQRLPRAIEPLFSSRAQLEQDVGGLGSPLARLRTAELRSIQQHVSVVRNFLSSAAGGAPSASAAVLAHATTRQALLCLLAASLRLRRHDLSGEGGSRQELCAEIAEGVAVTVTFAMPSCPPPDHPGRGLRLPLLRSDALHAAARQLAELVEPLEARAAAAVAGTAGTPPAGAGSPAPVVAGQGAMGRKTAVEECPTLTEPAAAYAAAVLSLVYRIVIVASDFDFEFKAPGGVQLLEALAAALEGSQVLEHAGRALLLLRMHVRATRLSNQLDQAALWANTTHCVLWQFISLLHIQADEQGGSASADMRQLADRLQAVLSGRCAQHAALCLGLAVLCDTDGGPAYGLPPELDAPLLPSEVRAYASGSRVMSAEAIRQLRGMLGMLQLRLRPGVGAAAPPPGRRGALEVTMRVGWLAVASARALAAKTGGGGGGGGAGSSGEAGGSGGAVSVDAKLAAQDVLPVALEALQCARRHLLLGTRPEAEGAVAEATRWWRLTAAVAADVLPHARFAPELTDFFDLLTVCWRDLLFGDGSLSLPPKAPPALAAALEGGVLRCLEGLIRCAGREPPRPEASDIARAWVGLGTNMPLFLTLLLAYGEPRQAAALVGTLRKLLRIVGPPYGTMPAFMMRACDYVLDVVSNWDAAELMAAGMADQEGREGPSPASQQLVRLTFCAACEWLPRLSQMVLANRTSGLTTLCTICGWLPVLADCCDRAATVSDDGGWRALLLEEVGAVPLLDFALHVVPRLDELDEQELVLVFLCQLVLGCCSVAAVYTGQGPTPAHAAVGAPEQSELEPLAAAAAGAVAEPFRDAVGALPWRPELLREAAARIRAYEPPELELHEDADDLAAYLERGGRGAYDSPVDYASPLTSVLLPPADVRRLLPGRCANPACANLEGDSEADLRLKACAGCGAVGYCCRPCQTAHWRAGHKKACGRGRGGGA</sequence>
<evidence type="ECO:0000256" key="2">
    <source>
        <dbReference type="ARBA" id="ARBA00010794"/>
    </source>
</evidence>
<evidence type="ECO:0000313" key="21">
    <source>
        <dbReference type="Proteomes" id="UP000075714"/>
    </source>
</evidence>
<protein>
    <recommendedName>
        <fullName evidence="15">phytol kinase</fullName>
        <ecNumber evidence="15">2.7.1.182</ecNumber>
    </recommendedName>
</protein>
<evidence type="ECO:0000256" key="17">
    <source>
        <dbReference type="PROSITE-ProRule" id="PRU00134"/>
    </source>
</evidence>
<feature type="region of interest" description="Disordered" evidence="18">
    <location>
        <begin position="1"/>
        <end position="26"/>
    </location>
</feature>
<dbReference type="PANTHER" id="PTHR32523">
    <property type="entry name" value="PHYTOL KINASE 1, CHLOROPLASTIC"/>
    <property type="match status" value="1"/>
</dbReference>
<dbReference type="SUPFAM" id="SSF144232">
    <property type="entry name" value="HIT/MYND zinc finger-like"/>
    <property type="match status" value="1"/>
</dbReference>
<keyword evidence="8 17" id="KW-0863">Zinc-finger</keyword>
<dbReference type="Pfam" id="PF01753">
    <property type="entry name" value="zf-MYND"/>
    <property type="match status" value="1"/>
</dbReference>
<dbReference type="Proteomes" id="UP000075714">
    <property type="component" value="Unassembled WGS sequence"/>
</dbReference>
<dbReference type="GO" id="GO:0016020">
    <property type="term" value="C:membrane"/>
    <property type="evidence" value="ECO:0007669"/>
    <property type="project" value="UniProtKB-SubCell"/>
</dbReference>
<keyword evidence="6" id="KW-0812">Transmembrane</keyword>
<dbReference type="Gene3D" id="6.10.140.2220">
    <property type="match status" value="1"/>
</dbReference>
<keyword evidence="13" id="KW-0472">Membrane</keyword>
<evidence type="ECO:0000256" key="16">
    <source>
        <dbReference type="ARBA" id="ARBA00048889"/>
    </source>
</evidence>
<evidence type="ECO:0000256" key="8">
    <source>
        <dbReference type="ARBA" id="ARBA00022771"/>
    </source>
</evidence>
<comment type="caution">
    <text evidence="20">The sequence shown here is derived from an EMBL/GenBank/DDBJ whole genome shotgun (WGS) entry which is preliminary data.</text>
</comment>
<reference evidence="21" key="1">
    <citation type="journal article" date="2016" name="Nat. Commun.">
        <title>The Gonium pectorale genome demonstrates co-option of cell cycle regulation during the evolution of multicellularity.</title>
        <authorList>
            <person name="Hanschen E.R."/>
            <person name="Marriage T.N."/>
            <person name="Ferris P.J."/>
            <person name="Hamaji T."/>
            <person name="Toyoda A."/>
            <person name="Fujiyama A."/>
            <person name="Neme R."/>
            <person name="Noguchi H."/>
            <person name="Minakuchi Y."/>
            <person name="Suzuki M."/>
            <person name="Kawai-Toyooka H."/>
            <person name="Smith D.R."/>
            <person name="Sparks H."/>
            <person name="Anderson J."/>
            <person name="Bakaric R."/>
            <person name="Luria V."/>
            <person name="Karger A."/>
            <person name="Kirschner M.W."/>
            <person name="Durand P.M."/>
            <person name="Michod R.E."/>
            <person name="Nozaki H."/>
            <person name="Olson B.J."/>
        </authorList>
    </citation>
    <scope>NUCLEOTIDE SEQUENCE [LARGE SCALE GENOMIC DNA]</scope>
    <source>
        <strain evidence="21">NIES-2863</strain>
    </source>
</reference>
<evidence type="ECO:0000256" key="13">
    <source>
        <dbReference type="ARBA" id="ARBA00023136"/>
    </source>
</evidence>
<keyword evidence="11" id="KW-0809">Transit peptide</keyword>
<keyword evidence="12" id="KW-1133">Transmembrane helix</keyword>
<dbReference type="GO" id="GO:0009507">
    <property type="term" value="C:chloroplast"/>
    <property type="evidence" value="ECO:0007669"/>
    <property type="project" value="UniProtKB-SubCell"/>
</dbReference>
<evidence type="ECO:0000256" key="6">
    <source>
        <dbReference type="ARBA" id="ARBA00022692"/>
    </source>
</evidence>
<comment type="similarity">
    <text evidence="2">Belongs to the polyprenol kinase family.</text>
</comment>
<dbReference type="PANTHER" id="PTHR32523:SF8">
    <property type="entry name" value="DOLICHOL KINASE"/>
    <property type="match status" value="1"/>
</dbReference>
<evidence type="ECO:0000256" key="4">
    <source>
        <dbReference type="ARBA" id="ARBA00022640"/>
    </source>
</evidence>
<dbReference type="InterPro" id="IPR039606">
    <property type="entry name" value="Phytol/farnesol_kinase"/>
</dbReference>
<keyword evidence="10" id="KW-0862">Zinc</keyword>
<dbReference type="EMBL" id="LSYV01000021">
    <property type="protein sequence ID" value="KXZ49582.1"/>
    <property type="molecule type" value="Genomic_DNA"/>
</dbReference>
<dbReference type="InterPro" id="IPR002893">
    <property type="entry name" value="Znf_MYND"/>
</dbReference>
<dbReference type="PROSITE" id="PS50865">
    <property type="entry name" value="ZF_MYND_2"/>
    <property type="match status" value="1"/>
</dbReference>
<name>A0A150GID9_GONPE</name>
<keyword evidence="7" id="KW-0479">Metal-binding</keyword>
<evidence type="ECO:0000256" key="1">
    <source>
        <dbReference type="ARBA" id="ARBA00004508"/>
    </source>
</evidence>
<evidence type="ECO:0000256" key="11">
    <source>
        <dbReference type="ARBA" id="ARBA00022946"/>
    </source>
</evidence>
<evidence type="ECO:0000256" key="7">
    <source>
        <dbReference type="ARBA" id="ARBA00022723"/>
    </source>
</evidence>
<dbReference type="GO" id="GO:0008270">
    <property type="term" value="F:zinc ion binding"/>
    <property type="evidence" value="ECO:0007669"/>
    <property type="project" value="UniProtKB-KW"/>
</dbReference>
<evidence type="ECO:0000313" key="20">
    <source>
        <dbReference type="EMBL" id="KXZ49582.1"/>
    </source>
</evidence>
<dbReference type="GO" id="GO:0010276">
    <property type="term" value="F:phytol kinase activity"/>
    <property type="evidence" value="ECO:0007669"/>
    <property type="project" value="UniProtKB-EC"/>
</dbReference>
<organism evidence="20 21">
    <name type="scientific">Gonium pectorale</name>
    <name type="common">Green alga</name>
    <dbReference type="NCBI Taxonomy" id="33097"/>
    <lineage>
        <taxon>Eukaryota</taxon>
        <taxon>Viridiplantae</taxon>
        <taxon>Chlorophyta</taxon>
        <taxon>core chlorophytes</taxon>
        <taxon>Chlorophyceae</taxon>
        <taxon>CS clade</taxon>
        <taxon>Chlamydomonadales</taxon>
        <taxon>Volvocaceae</taxon>
        <taxon>Gonium</taxon>
    </lineage>
</organism>
<feature type="domain" description="MYND-type" evidence="19">
    <location>
        <begin position="919"/>
        <end position="964"/>
    </location>
</feature>
<comment type="subcellular location">
    <subcellularLocation>
        <location evidence="1">Plastid</location>
        <location evidence="1">Chloroplast membrane</location>
        <topology evidence="1">Multi-pass membrane protein</topology>
    </subcellularLocation>
</comment>
<keyword evidence="5" id="KW-0808">Transferase</keyword>
<keyword evidence="3" id="KW-0150">Chloroplast</keyword>
<evidence type="ECO:0000256" key="5">
    <source>
        <dbReference type="ARBA" id="ARBA00022679"/>
    </source>
</evidence>
<dbReference type="EC" id="2.7.1.182" evidence="15"/>
<evidence type="ECO:0000256" key="10">
    <source>
        <dbReference type="ARBA" id="ARBA00022833"/>
    </source>
</evidence>
<dbReference type="OrthoDB" id="552473at2759"/>
<evidence type="ECO:0000256" key="9">
    <source>
        <dbReference type="ARBA" id="ARBA00022777"/>
    </source>
</evidence>
<keyword evidence="9" id="KW-0418">Kinase</keyword>
<accession>A0A150GID9</accession>
<evidence type="ECO:0000256" key="12">
    <source>
        <dbReference type="ARBA" id="ARBA00022989"/>
    </source>
</evidence>
<evidence type="ECO:0000259" key="19">
    <source>
        <dbReference type="PROSITE" id="PS50865"/>
    </source>
</evidence>
<gene>
    <name evidence="20" type="ORF">GPECTOR_20g438</name>
</gene>
<dbReference type="AlphaFoldDB" id="A0A150GID9"/>
<proteinExistence type="inferred from homology"/>
<comment type="catalytic activity">
    <reaction evidence="16">
        <text>phytol + CTP = phytyl phosphate + CDP + H(+)</text>
        <dbReference type="Rhea" id="RHEA:38055"/>
        <dbReference type="ChEBI" id="CHEBI:15378"/>
        <dbReference type="ChEBI" id="CHEBI:17327"/>
        <dbReference type="ChEBI" id="CHEBI:37563"/>
        <dbReference type="ChEBI" id="CHEBI:58069"/>
        <dbReference type="ChEBI" id="CHEBI:75483"/>
        <dbReference type="EC" id="2.7.1.182"/>
    </reaction>
</comment>
<evidence type="ECO:0000256" key="15">
    <source>
        <dbReference type="ARBA" id="ARBA00039024"/>
    </source>
</evidence>
<evidence type="ECO:0000256" key="3">
    <source>
        <dbReference type="ARBA" id="ARBA00022528"/>
    </source>
</evidence>
<keyword evidence="4" id="KW-0934">Plastid</keyword>
<comment type="pathway">
    <text evidence="14">Cofactor biosynthesis; tocopherol biosynthesis.</text>
</comment>